<dbReference type="InterPro" id="IPR006680">
    <property type="entry name" value="Amidohydro-rel"/>
</dbReference>
<comment type="cofactor">
    <cofactor evidence="8">
        <name>Zn(2+)</name>
        <dbReference type="ChEBI" id="CHEBI:29105"/>
    </cofactor>
    <text evidence="8">Binds 2 Zn(2+) ions per subunit.</text>
</comment>
<dbReference type="NCBIfam" id="TIGR03178">
    <property type="entry name" value="allantoinase"/>
    <property type="match status" value="1"/>
</dbReference>
<comment type="pathway">
    <text evidence="8">Nitrogen metabolism; (S)-allantoin degradation; allantoate from (S)-allantoin: step 1/1.</text>
</comment>
<evidence type="ECO:0000256" key="7">
    <source>
        <dbReference type="ARBA" id="ARBA00022833"/>
    </source>
</evidence>
<reference evidence="10 11" key="1">
    <citation type="submission" date="2024-09" db="EMBL/GenBank/DDBJ databases">
        <authorList>
            <person name="Sun Q."/>
            <person name="Mori K."/>
        </authorList>
    </citation>
    <scope>NUCLEOTIDE SEQUENCE [LARGE SCALE GENOMIC DNA]</scope>
    <source>
        <strain evidence="10 11">TISTR 2452</strain>
    </source>
</reference>
<dbReference type="EC" id="3.5.2.5" evidence="8"/>
<comment type="catalytic activity">
    <reaction evidence="8">
        <text>(S)-allantoin + H2O = allantoate + H(+)</text>
        <dbReference type="Rhea" id="RHEA:17029"/>
        <dbReference type="ChEBI" id="CHEBI:15377"/>
        <dbReference type="ChEBI" id="CHEBI:15378"/>
        <dbReference type="ChEBI" id="CHEBI:15678"/>
        <dbReference type="ChEBI" id="CHEBI:17536"/>
        <dbReference type="EC" id="3.5.2.5"/>
    </reaction>
</comment>
<comment type="caution">
    <text evidence="10">The sequence shown here is derived from an EMBL/GenBank/DDBJ whole genome shotgun (WGS) entry which is preliminary data.</text>
</comment>
<feature type="binding site" evidence="8">
    <location>
        <position position="194"/>
    </location>
    <ligand>
        <name>Zn(2+)</name>
        <dbReference type="ChEBI" id="CHEBI:29105"/>
        <label>2</label>
    </ligand>
</feature>
<feature type="binding site" description="via carbamate group" evidence="8">
    <location>
        <position position="155"/>
    </location>
    <ligand>
        <name>Zn(2+)</name>
        <dbReference type="ChEBI" id="CHEBI:29105"/>
        <label>2</label>
    </ligand>
</feature>
<evidence type="ECO:0000256" key="2">
    <source>
        <dbReference type="ARBA" id="ARBA00010286"/>
    </source>
</evidence>
<protein>
    <recommendedName>
        <fullName evidence="8">Allantoinase</fullName>
        <ecNumber evidence="8">3.5.2.5</ecNumber>
    </recommendedName>
    <alternativeName>
        <fullName evidence="8">Allantoin-utilizing enzyme</fullName>
    </alternativeName>
</protein>
<dbReference type="PROSITE" id="PS01137">
    <property type="entry name" value="TATD_1"/>
    <property type="match status" value="1"/>
</dbReference>
<evidence type="ECO:0000256" key="1">
    <source>
        <dbReference type="ARBA" id="ARBA00002368"/>
    </source>
</evidence>
<comment type="function">
    <text evidence="1">Catalyzes the reversible cyclization of carbamoyl aspartate to dihydroorotate.</text>
</comment>
<evidence type="ECO:0000256" key="6">
    <source>
        <dbReference type="ARBA" id="ARBA00022801"/>
    </source>
</evidence>
<dbReference type="SUPFAM" id="SSF51556">
    <property type="entry name" value="Metallo-dependent hydrolases"/>
    <property type="match status" value="1"/>
</dbReference>
<comment type="similarity">
    <text evidence="8">Belongs to the metallo-dependent hydrolases superfamily. Allantoinase family.</text>
</comment>
<dbReference type="InterPro" id="IPR002195">
    <property type="entry name" value="Dihydroorotase_CS"/>
</dbReference>
<dbReference type="PANTHER" id="PTHR43668:SF4">
    <property type="entry name" value="ALLANTOINASE"/>
    <property type="match status" value="1"/>
</dbReference>
<evidence type="ECO:0000256" key="4">
    <source>
        <dbReference type="ARBA" id="ARBA00022631"/>
    </source>
</evidence>
<evidence type="ECO:0000256" key="3">
    <source>
        <dbReference type="ARBA" id="ARBA00011881"/>
    </source>
</evidence>
<keyword evidence="5 8" id="KW-0479">Metal-binding</keyword>
<evidence type="ECO:0000256" key="5">
    <source>
        <dbReference type="ARBA" id="ARBA00022723"/>
    </source>
</evidence>
<dbReference type="InterPro" id="IPR032466">
    <property type="entry name" value="Metal_Hydrolase"/>
</dbReference>
<dbReference type="Pfam" id="PF01979">
    <property type="entry name" value="Amidohydro_1"/>
    <property type="match status" value="1"/>
</dbReference>
<proteinExistence type="inferred from homology"/>
<keyword evidence="6 8" id="KW-0378">Hydrolase</keyword>
<evidence type="ECO:0000259" key="9">
    <source>
        <dbReference type="Pfam" id="PF01979"/>
    </source>
</evidence>
<evidence type="ECO:0000313" key="10">
    <source>
        <dbReference type="EMBL" id="MFB9326290.1"/>
    </source>
</evidence>
<dbReference type="EMBL" id="JBHMDO010000017">
    <property type="protein sequence ID" value="MFB9326290.1"/>
    <property type="molecule type" value="Genomic_DNA"/>
</dbReference>
<feature type="binding site" evidence="8">
    <location>
        <position position="250"/>
    </location>
    <ligand>
        <name>Zn(2+)</name>
        <dbReference type="ChEBI" id="CHEBI:29105"/>
        <label>2</label>
    </ligand>
</feature>
<accession>A0ABV5KM31</accession>
<dbReference type="Gene3D" id="3.20.20.140">
    <property type="entry name" value="Metal-dependent hydrolases"/>
    <property type="match status" value="1"/>
</dbReference>
<dbReference type="SUPFAM" id="SSF51338">
    <property type="entry name" value="Composite domain of metallo-dependent hydrolases"/>
    <property type="match status" value="1"/>
</dbReference>
<comment type="PTM">
    <text evidence="8">Carboxylation allows a single lysine to coordinate two zinc ions.</text>
</comment>
<feature type="binding site" evidence="8">
    <location>
        <position position="68"/>
    </location>
    <ligand>
        <name>Zn(2+)</name>
        <dbReference type="ChEBI" id="CHEBI:29105"/>
        <label>1</label>
    </ligand>
</feature>
<keyword evidence="4 8" id="KW-0659">Purine metabolism</keyword>
<evidence type="ECO:0000256" key="8">
    <source>
        <dbReference type="HAMAP-Rule" id="MF_01645"/>
    </source>
</evidence>
<feature type="binding site" description="via carbamate group" evidence="8">
    <location>
        <position position="155"/>
    </location>
    <ligand>
        <name>Zn(2+)</name>
        <dbReference type="ChEBI" id="CHEBI:29105"/>
        <label>1</label>
    </ligand>
</feature>
<keyword evidence="7 8" id="KW-0862">Zinc</keyword>
<feature type="modified residue" description="N6-carboxylysine" evidence="8">
    <location>
        <position position="155"/>
    </location>
</feature>
<dbReference type="HAMAP" id="MF_01645">
    <property type="entry name" value="Hydantoinase"/>
    <property type="match status" value="1"/>
</dbReference>
<dbReference type="InterPro" id="IPR017593">
    <property type="entry name" value="Allantoinase"/>
</dbReference>
<dbReference type="Proteomes" id="UP001589747">
    <property type="component" value="Unassembled WGS sequence"/>
</dbReference>
<sequence length="466" mass="50050">MRNGSAKAQPYELVIVNGEVVLEDRTARMDIGIRDGRIAAIAPSVERGVAKVMNAAGMVVMPGMIDAHVHLNEPGLGHWEGFVTGTNALAAGGCTGFIDMPLNGIPPTVTVDALARKRKLAAGAALIDYGFWGGLMPGYVRELPALAQAGVVGFKAFMSSPGDEDEDAFRRSDDATLLEGMKRIAELGKILVLHAEEESIVARLIALARAEERYAAADYTASRPIDAETEAVGKALDYARQTGCRLHFAHISSEAAVRMIGEARRAGVDVSLETCPHYLALTDADLAERGAVAKCAPPLRSPREQAKLWQCLERGEIDLIASDHSPCPGELKQSPDLFAAWGGIAGAQNSLELLVDEGHLKRGIPLAAISRLLAGAPAARFGMDSRKGAIKEGLDADLVLIDLNRKYRLTAEQLYHRHPHTPYLGREFGCKVRATILRGTVVYDEQGGCAPIRNGREYGANGTRYE</sequence>
<dbReference type="InterPro" id="IPR047604">
    <property type="entry name" value="Allantoinase_bact"/>
</dbReference>
<feature type="domain" description="Amidohydrolase-related" evidence="9">
    <location>
        <begin position="59"/>
        <end position="442"/>
    </location>
</feature>
<dbReference type="PROSITE" id="PS00482">
    <property type="entry name" value="DIHYDROOROTASE_1"/>
    <property type="match status" value="1"/>
</dbReference>
<dbReference type="InterPro" id="IPR018228">
    <property type="entry name" value="DNase_TatD-rel_CS"/>
</dbReference>
<comment type="function">
    <text evidence="8">Catalyzes the conversion of allantoin (5-ureidohydantoin) to allantoic acid by hydrolytic cleavage of the five-member hydantoin ring.</text>
</comment>
<dbReference type="InterPro" id="IPR011059">
    <property type="entry name" value="Metal-dep_hydrolase_composite"/>
</dbReference>
<name>A0ABV5KM31_9BACL</name>
<dbReference type="PANTHER" id="PTHR43668">
    <property type="entry name" value="ALLANTOINASE"/>
    <property type="match status" value="1"/>
</dbReference>
<dbReference type="GO" id="GO:0004038">
    <property type="term" value="F:allantoinase activity"/>
    <property type="evidence" value="ECO:0007669"/>
    <property type="project" value="UniProtKB-EC"/>
</dbReference>
<feature type="binding site" evidence="8">
    <location>
        <position position="70"/>
    </location>
    <ligand>
        <name>Zn(2+)</name>
        <dbReference type="ChEBI" id="CHEBI:29105"/>
        <label>1</label>
    </ligand>
</feature>
<evidence type="ECO:0000313" key="11">
    <source>
        <dbReference type="Proteomes" id="UP001589747"/>
    </source>
</evidence>
<comment type="similarity">
    <text evidence="2">Belongs to the metallo-dependent hydrolases superfamily. DHOase family. Class I DHOase subfamily.</text>
</comment>
<organism evidence="10 11">
    <name type="scientific">Paenibacillus aurantiacus</name>
    <dbReference type="NCBI Taxonomy" id="1936118"/>
    <lineage>
        <taxon>Bacteria</taxon>
        <taxon>Bacillati</taxon>
        <taxon>Bacillota</taxon>
        <taxon>Bacilli</taxon>
        <taxon>Bacillales</taxon>
        <taxon>Paenibacillaceae</taxon>
        <taxon>Paenibacillus</taxon>
    </lineage>
</organism>
<dbReference type="InterPro" id="IPR050138">
    <property type="entry name" value="DHOase/Allantoinase_Hydrolase"/>
</dbReference>
<keyword evidence="11" id="KW-1185">Reference proteome</keyword>
<comment type="subunit">
    <text evidence="3 8">Homotetramer.</text>
</comment>
<feature type="binding site" evidence="8">
    <location>
        <position position="323"/>
    </location>
    <ligand>
        <name>Zn(2+)</name>
        <dbReference type="ChEBI" id="CHEBI:29105"/>
        <label>1</label>
    </ligand>
</feature>
<dbReference type="RefSeq" id="WP_377493417.1">
    <property type="nucleotide sequence ID" value="NZ_JBHMDO010000017.1"/>
</dbReference>
<gene>
    <name evidence="8 10" type="primary">allB</name>
    <name evidence="10" type="ORF">ACFFSY_10230</name>
</gene>